<evidence type="ECO:0000313" key="4">
    <source>
        <dbReference type="Proteomes" id="UP000749559"/>
    </source>
</evidence>
<name>A0A8J1U0H5_OWEFU</name>
<feature type="compositionally biased region" description="Low complexity" evidence="2">
    <location>
        <begin position="804"/>
        <end position="817"/>
    </location>
</feature>
<feature type="compositionally biased region" description="Polar residues" evidence="2">
    <location>
        <begin position="766"/>
        <end position="794"/>
    </location>
</feature>
<protein>
    <submittedName>
        <fullName evidence="3">Uncharacterized protein</fullName>
    </submittedName>
</protein>
<dbReference type="AlphaFoldDB" id="A0A8J1U0H5"/>
<evidence type="ECO:0000256" key="1">
    <source>
        <dbReference type="SAM" id="Coils"/>
    </source>
</evidence>
<feature type="compositionally biased region" description="Polar residues" evidence="2">
    <location>
        <begin position="531"/>
        <end position="555"/>
    </location>
</feature>
<feature type="compositionally biased region" description="Basic and acidic residues" evidence="2">
    <location>
        <begin position="486"/>
        <end position="495"/>
    </location>
</feature>
<proteinExistence type="predicted"/>
<keyword evidence="1" id="KW-0175">Coiled coil</keyword>
<feature type="compositionally biased region" description="Pro residues" evidence="2">
    <location>
        <begin position="875"/>
        <end position="886"/>
    </location>
</feature>
<dbReference type="PROSITE" id="PS51841">
    <property type="entry name" value="LTD"/>
    <property type="match status" value="1"/>
</dbReference>
<feature type="region of interest" description="Disordered" evidence="2">
    <location>
        <begin position="439"/>
        <end position="515"/>
    </location>
</feature>
<dbReference type="GO" id="GO:0005635">
    <property type="term" value="C:nuclear envelope"/>
    <property type="evidence" value="ECO:0007669"/>
    <property type="project" value="TreeGrafter"/>
</dbReference>
<dbReference type="InterPro" id="IPR039008">
    <property type="entry name" value="IF_rod_dom"/>
</dbReference>
<dbReference type="InterPro" id="IPR042840">
    <property type="entry name" value="LMNTD1"/>
</dbReference>
<dbReference type="InterPro" id="IPR001322">
    <property type="entry name" value="Lamin_tail_dom"/>
</dbReference>
<feature type="compositionally biased region" description="Basic and acidic residues" evidence="2">
    <location>
        <begin position="702"/>
        <end position="717"/>
    </location>
</feature>
<dbReference type="Gene3D" id="1.20.5.170">
    <property type="match status" value="1"/>
</dbReference>
<dbReference type="Pfam" id="PF00038">
    <property type="entry name" value="Filament"/>
    <property type="match status" value="1"/>
</dbReference>
<reference evidence="3" key="1">
    <citation type="submission" date="2022-03" db="EMBL/GenBank/DDBJ databases">
        <authorList>
            <person name="Martin C."/>
        </authorList>
    </citation>
    <scope>NUCLEOTIDE SEQUENCE</scope>
</reference>
<accession>A0A8J1U0H5</accession>
<dbReference type="Gene3D" id="2.60.40.1260">
    <property type="entry name" value="Lamin Tail domain"/>
    <property type="match status" value="1"/>
</dbReference>
<feature type="region of interest" description="Disordered" evidence="2">
    <location>
        <begin position="675"/>
        <end position="886"/>
    </location>
</feature>
<dbReference type="PANTHER" id="PTHR47012">
    <property type="entry name" value="LAMIN TAIL DOMAIN-CONTAINING PROTEIN 1"/>
    <property type="match status" value="1"/>
</dbReference>
<keyword evidence="4" id="KW-1185">Reference proteome</keyword>
<gene>
    <name evidence="3" type="ORF">OFUS_LOCUS12197</name>
</gene>
<dbReference type="InterPro" id="IPR036415">
    <property type="entry name" value="Lamin_tail_dom_sf"/>
</dbReference>
<feature type="region of interest" description="Disordered" evidence="2">
    <location>
        <begin position="528"/>
        <end position="555"/>
    </location>
</feature>
<dbReference type="OrthoDB" id="102442at2759"/>
<comment type="caution">
    <text evidence="3">The sequence shown here is derived from an EMBL/GenBank/DDBJ whole genome shotgun (WGS) entry which is preliminary data.</text>
</comment>
<dbReference type="GO" id="GO:0005737">
    <property type="term" value="C:cytoplasm"/>
    <property type="evidence" value="ECO:0007669"/>
    <property type="project" value="TreeGrafter"/>
</dbReference>
<feature type="compositionally biased region" description="Polar residues" evidence="2">
    <location>
        <begin position="827"/>
        <end position="848"/>
    </location>
</feature>
<organism evidence="3 4">
    <name type="scientific">Owenia fusiformis</name>
    <name type="common">Polychaete worm</name>
    <dbReference type="NCBI Taxonomy" id="6347"/>
    <lineage>
        <taxon>Eukaryota</taxon>
        <taxon>Metazoa</taxon>
        <taxon>Spiralia</taxon>
        <taxon>Lophotrochozoa</taxon>
        <taxon>Annelida</taxon>
        <taxon>Polychaeta</taxon>
        <taxon>Sedentaria</taxon>
        <taxon>Canalipalpata</taxon>
        <taxon>Sabellida</taxon>
        <taxon>Oweniida</taxon>
        <taxon>Oweniidae</taxon>
        <taxon>Owenia</taxon>
    </lineage>
</organism>
<dbReference type="Proteomes" id="UP000749559">
    <property type="component" value="Unassembled WGS sequence"/>
</dbReference>
<dbReference type="EMBL" id="CAIIXF020000006">
    <property type="protein sequence ID" value="CAH1786269.1"/>
    <property type="molecule type" value="Genomic_DNA"/>
</dbReference>
<evidence type="ECO:0000313" key="3">
    <source>
        <dbReference type="EMBL" id="CAH1786269.1"/>
    </source>
</evidence>
<feature type="coiled-coil region" evidence="1">
    <location>
        <begin position="177"/>
        <end position="357"/>
    </location>
</feature>
<dbReference type="Pfam" id="PF00932">
    <property type="entry name" value="LTD"/>
    <property type="match status" value="1"/>
</dbReference>
<evidence type="ECO:0000256" key="2">
    <source>
        <dbReference type="SAM" id="MobiDB-lite"/>
    </source>
</evidence>
<dbReference type="PANTHER" id="PTHR47012:SF3">
    <property type="entry name" value="LAMIN TAIL DOMAIN CONTAINING 1"/>
    <property type="match status" value="1"/>
</dbReference>
<sequence length="886" mass="100806">MSTEPNMSGTIYDSYWSRWERLREKLLMRDLNSRFGDYCNRVKELKHQYDTPDSMPFLASIKILEDEVLLLRKSYEHEIDNIRRELDDFVRLKNFYAAESDKNHRSAVDLQDRLYWENDRNKRANDEVNVLSRNVAQRDQELHDAKMAIRAPMEELAQTKRLADEYSRQNGDLKYRYEAEQRQRLDAEDRCHHLKQKIDFDTNMHAKEIQELKDRLNQSATTILHLESKIRQLSVPDTTTPEVIQRVRDTAEAEIRRYQTESEEVFNRNMTQVQHQMLEDNRKIENLTTDNARHMGEIDTLQAQIRGLQREIQVLDHQKGGLETALNNERIRAQENVRSLQNKMQSLQQMLLDKMREVNVAKDAQVPMKTEIESYRAILEAEERRLGLPWLPPPHPPIAPLPPVTSSPAVLAALTSPRLIPSPPLRIPLASPPVKTLTNVNINDLPMPPKPLRPAPQKTSYIVGPVPQSESPRGPSPILDPVQRSSVERPSDRAKSAPGGQRSLPVVPTNLGQGKDYFDEMFNDLKRTTLKRPQSSPAERPETSTSHDYTTATSSATGNMKILEVNRDGQYIRLLNDSEEKDYEIGGFMLQQNVGGHPVAVYRFPPRVTFKANTTTTVYSGTNDPILHQPPESFVWKEQEKWGTGAECTTILCKPNGQAIAWTTAAHRFANDAYEMDSQPGTSTKITDDVAPDTFENQEPDQEYRHTGDVYEGRPGEYEGDLTEINTGQINQPKPEPVYLKREKAQPPSLSPPKHPYGQAPPFSTHPHSSTQRPYTMGNDNSSVNRQSRSQTTRPDPIQGQPYAGASGARMGSASLRRPPPMKETRSGNVANKSNSSTIPNPVTSTPPSHFMKPHTKFAEGLKQIQSQYDTEHNPPMPRPPLFSTW</sequence>
<dbReference type="SUPFAM" id="SSF74853">
    <property type="entry name" value="Lamin A/C globular tail domain"/>
    <property type="match status" value="1"/>
</dbReference>